<feature type="repeat" description="ARM" evidence="7">
    <location>
        <begin position="448"/>
        <end position="490"/>
    </location>
</feature>
<evidence type="ECO:0000313" key="11">
    <source>
        <dbReference type="Proteomes" id="UP000594261"/>
    </source>
</evidence>
<reference evidence="10 11" key="1">
    <citation type="journal article" date="2016" name="G3 (Bethesda)">
        <title>First Draft Assembly and Annotation of the Genome of a California Endemic Oak Quercus lobata Nee (Fagaceae).</title>
        <authorList>
            <person name="Sork V.L."/>
            <person name="Fitz-Gibbon S.T."/>
            <person name="Puiu D."/>
            <person name="Crepeau M."/>
            <person name="Gugger P.F."/>
            <person name="Sherman R."/>
            <person name="Stevens K."/>
            <person name="Langley C.H."/>
            <person name="Pellegrini M."/>
            <person name="Salzberg S.L."/>
        </authorList>
    </citation>
    <scope>NUCLEOTIDE SEQUENCE [LARGE SCALE GENOMIC DNA]</scope>
    <source>
        <strain evidence="10 11">cv. SW786</strain>
    </source>
</reference>
<evidence type="ECO:0000256" key="8">
    <source>
        <dbReference type="SAM" id="SignalP"/>
    </source>
</evidence>
<dbReference type="Gene3D" id="1.25.10.10">
    <property type="entry name" value="Leucine-rich Repeat Variant"/>
    <property type="match status" value="3"/>
</dbReference>
<dbReference type="GeneID" id="115973892"/>
<dbReference type="PANTHER" id="PTHR23315:SF52">
    <property type="entry name" value="U-BOX DOMAIN-CONTAINING PROTEIN 10"/>
    <property type="match status" value="1"/>
</dbReference>
<evidence type="ECO:0000256" key="3">
    <source>
        <dbReference type="ARBA" id="ARBA00012483"/>
    </source>
</evidence>
<proteinExistence type="predicted"/>
<keyword evidence="6" id="KW-0833">Ubl conjugation pathway</keyword>
<dbReference type="SUPFAM" id="SSF48371">
    <property type="entry name" value="ARM repeat"/>
    <property type="match status" value="1"/>
</dbReference>
<reference evidence="10" key="2">
    <citation type="submission" date="2021-01" db="UniProtKB">
        <authorList>
            <consortium name="EnsemblPlants"/>
        </authorList>
    </citation>
    <scope>IDENTIFICATION</scope>
</reference>
<dbReference type="PANTHER" id="PTHR23315">
    <property type="entry name" value="U BOX DOMAIN-CONTAINING"/>
    <property type="match status" value="1"/>
</dbReference>
<dbReference type="Pfam" id="PF04564">
    <property type="entry name" value="U-box"/>
    <property type="match status" value="1"/>
</dbReference>
<dbReference type="RefSeq" id="XP_030949994.1">
    <property type="nucleotide sequence ID" value="XM_031094134.1"/>
</dbReference>
<evidence type="ECO:0000256" key="1">
    <source>
        <dbReference type="ARBA" id="ARBA00000900"/>
    </source>
</evidence>
<dbReference type="Pfam" id="PF25368">
    <property type="entry name" value="PUB10_N"/>
    <property type="match status" value="1"/>
</dbReference>
<dbReference type="FunFam" id="1.25.10.10:FF:000425">
    <property type="entry name" value="RING-type E3 ubiquitin transferase"/>
    <property type="match status" value="1"/>
</dbReference>
<dbReference type="InterPro" id="IPR057623">
    <property type="entry name" value="PUB12-19-like_N"/>
</dbReference>
<dbReference type="InterPro" id="IPR045210">
    <property type="entry name" value="RING-Ubox_PUB"/>
</dbReference>
<dbReference type="InterPro" id="IPR016024">
    <property type="entry name" value="ARM-type_fold"/>
</dbReference>
<evidence type="ECO:0000256" key="2">
    <source>
        <dbReference type="ARBA" id="ARBA00004906"/>
    </source>
</evidence>
<dbReference type="EMBL" id="LRBV02000001">
    <property type="status" value="NOT_ANNOTATED_CDS"/>
    <property type="molecule type" value="Genomic_DNA"/>
</dbReference>
<dbReference type="Pfam" id="PF25598">
    <property type="entry name" value="ARM_PUB"/>
    <property type="match status" value="1"/>
</dbReference>
<dbReference type="SMART" id="SM00504">
    <property type="entry name" value="Ubox"/>
    <property type="match status" value="1"/>
</dbReference>
<protein>
    <recommendedName>
        <fullName evidence="3">RING-type E3 ubiquitin transferase</fullName>
        <ecNumber evidence="3">2.3.2.27</ecNumber>
    </recommendedName>
</protein>
<gene>
    <name evidence="10" type="primary">LOC115973892</name>
</gene>
<evidence type="ECO:0000259" key="9">
    <source>
        <dbReference type="PROSITE" id="PS51698"/>
    </source>
</evidence>
<keyword evidence="5" id="KW-0677">Repeat</keyword>
<dbReference type="InterPro" id="IPR058678">
    <property type="entry name" value="ARM_PUB"/>
</dbReference>
<dbReference type="KEGG" id="qlo:115973892"/>
<dbReference type="OMA" id="YKQHSCP"/>
<dbReference type="CDD" id="cd16664">
    <property type="entry name" value="RING-Ubox_PUB"/>
    <property type="match status" value="1"/>
</dbReference>
<dbReference type="UniPathway" id="UPA00143"/>
<dbReference type="GO" id="GO:0016567">
    <property type="term" value="P:protein ubiquitination"/>
    <property type="evidence" value="ECO:0007669"/>
    <property type="project" value="UniProtKB-UniPathway"/>
</dbReference>
<dbReference type="InParanoid" id="A0A7N2KKF7"/>
<keyword evidence="11" id="KW-1185">Reference proteome</keyword>
<organism evidence="10 11">
    <name type="scientific">Quercus lobata</name>
    <name type="common">Valley oak</name>
    <dbReference type="NCBI Taxonomy" id="97700"/>
    <lineage>
        <taxon>Eukaryota</taxon>
        <taxon>Viridiplantae</taxon>
        <taxon>Streptophyta</taxon>
        <taxon>Embryophyta</taxon>
        <taxon>Tracheophyta</taxon>
        <taxon>Spermatophyta</taxon>
        <taxon>Magnoliopsida</taxon>
        <taxon>eudicotyledons</taxon>
        <taxon>Gunneridae</taxon>
        <taxon>Pentapetalae</taxon>
        <taxon>rosids</taxon>
        <taxon>fabids</taxon>
        <taxon>Fagales</taxon>
        <taxon>Fagaceae</taxon>
        <taxon>Quercus</taxon>
    </lineage>
</organism>
<dbReference type="Gramene" id="QL01p001904:mrna">
    <property type="protein sequence ID" value="QL01p001904:mrna"/>
    <property type="gene ID" value="QL01p001904"/>
</dbReference>
<feature type="repeat" description="ARM" evidence="7">
    <location>
        <begin position="365"/>
        <end position="407"/>
    </location>
</feature>
<dbReference type="Gene3D" id="3.30.40.10">
    <property type="entry name" value="Zinc/RING finger domain, C3HC4 (zinc finger)"/>
    <property type="match status" value="1"/>
</dbReference>
<dbReference type="EnsemblPlants" id="QL01p001904:mrna">
    <property type="protein sequence ID" value="QL01p001904:mrna"/>
    <property type="gene ID" value="QL01p001904"/>
</dbReference>
<feature type="signal peptide" evidence="8">
    <location>
        <begin position="1"/>
        <end position="19"/>
    </location>
</feature>
<evidence type="ECO:0000256" key="6">
    <source>
        <dbReference type="ARBA" id="ARBA00022786"/>
    </source>
</evidence>
<dbReference type="OrthoDB" id="7537227at2759"/>
<dbReference type="InterPro" id="IPR000225">
    <property type="entry name" value="Armadillo"/>
</dbReference>
<dbReference type="InterPro" id="IPR003613">
    <property type="entry name" value="Ubox_domain"/>
</dbReference>
<evidence type="ECO:0000313" key="10">
    <source>
        <dbReference type="EnsemblPlants" id="QL01p001904:mrna"/>
    </source>
</evidence>
<evidence type="ECO:0000256" key="5">
    <source>
        <dbReference type="ARBA" id="ARBA00022737"/>
    </source>
</evidence>
<dbReference type="FunCoup" id="A0A7N2KKF7">
    <property type="interactions" value="1047"/>
</dbReference>
<dbReference type="EC" id="2.3.2.27" evidence="3"/>
<dbReference type="AlphaFoldDB" id="A0A7N2KKF7"/>
<sequence>MDVTGEVLLVLELVGEVTAAGIAVGGGGNDGVSFRKDCTDLVRKISLLSHLLEEIREFRAASATSDDVDVESESWSSDLVVALRAAKRLLSLAGSFRSKSSSDGTTRRIASLFQSVTWKLEKALSSIPYDHFDISEEVQEQVELVRSQLRRATERYGSLNSKMLSHVLAQLLNEEIDQQLGNRLIRSLHIQNNGSIDSEVSSKMGAVPESNGSKSHGVNIISYKSKRLGNTSDHSEACLVIDIDADGQDNSPNKSLDEIKKPDPIAIPDDFLCPISLELMRDPVIVATGQTYERSFIQRWIDSGNATCPKTQQKLENFTLTPNYVLRSLITQWCAKHNIEQPTGLTNGKIKKSDGSFRDVSGDIAAIQALVRKLSSRSVEERRTAAAEIRSLSKRSTDNRILIAESGGIPILVNLLTSEDVLTQENAVTSILNLSIYENNKGLIMLAGAIPSIVQVLRNGSMEARENAAATLFSLSLGDENKIIIGASGAIPVLVVLLQDGSTRGKKDAATALFNLCIYQGNKGRAIRAGIISALLKMLTDPSNCMVDEALTIMSVLASHHEAKVAIVKASTIPVLIDLLRTGLPRNKENAAAILLALCKRDSDNLGCISRLGAVIPLTELAKSGTERAKRKATSLLEHLRKLQQFQQV</sequence>
<comment type="pathway">
    <text evidence="2">Protein modification; protein ubiquitination.</text>
</comment>
<dbReference type="InterPro" id="IPR011989">
    <property type="entry name" value="ARM-like"/>
</dbReference>
<evidence type="ECO:0000256" key="4">
    <source>
        <dbReference type="ARBA" id="ARBA00022679"/>
    </source>
</evidence>
<comment type="catalytic activity">
    <reaction evidence="1">
        <text>S-ubiquitinyl-[E2 ubiquitin-conjugating enzyme]-L-cysteine + [acceptor protein]-L-lysine = [E2 ubiquitin-conjugating enzyme]-L-cysteine + N(6)-ubiquitinyl-[acceptor protein]-L-lysine.</text>
        <dbReference type="EC" id="2.3.2.27"/>
    </reaction>
</comment>
<dbReference type="PROSITE" id="PS51698">
    <property type="entry name" value="U_BOX"/>
    <property type="match status" value="1"/>
</dbReference>
<dbReference type="GO" id="GO:0061630">
    <property type="term" value="F:ubiquitin protein ligase activity"/>
    <property type="evidence" value="ECO:0007669"/>
    <property type="project" value="UniProtKB-EC"/>
</dbReference>
<name>A0A7N2KKF7_QUELO</name>
<dbReference type="SMART" id="SM00185">
    <property type="entry name" value="ARM"/>
    <property type="match status" value="6"/>
</dbReference>
<dbReference type="FunFam" id="3.30.40.10:FF:000335">
    <property type="entry name" value="RING-type E3 ubiquitin transferase"/>
    <property type="match status" value="1"/>
</dbReference>
<dbReference type="FunFam" id="1.25.10.10:FF:000343">
    <property type="entry name" value="RING-type E3 ubiquitin transferase"/>
    <property type="match status" value="1"/>
</dbReference>
<dbReference type="SUPFAM" id="SSF57850">
    <property type="entry name" value="RING/U-box"/>
    <property type="match status" value="1"/>
</dbReference>
<evidence type="ECO:0000256" key="7">
    <source>
        <dbReference type="PROSITE-ProRule" id="PRU00259"/>
    </source>
</evidence>
<dbReference type="InterPro" id="IPR013083">
    <property type="entry name" value="Znf_RING/FYVE/PHD"/>
</dbReference>
<keyword evidence="4" id="KW-0808">Transferase</keyword>
<keyword evidence="8" id="KW-0732">Signal</keyword>
<feature type="chain" id="PRO_5029864253" description="RING-type E3 ubiquitin transferase" evidence="8">
    <location>
        <begin position="20"/>
        <end position="649"/>
    </location>
</feature>
<feature type="domain" description="U-box" evidence="9">
    <location>
        <begin position="266"/>
        <end position="340"/>
    </location>
</feature>
<accession>A0A7N2KKF7</accession>
<feature type="repeat" description="ARM" evidence="7">
    <location>
        <begin position="407"/>
        <end position="449"/>
    </location>
</feature>
<dbReference type="Proteomes" id="UP000594261">
    <property type="component" value="Chromosome 1"/>
</dbReference>
<dbReference type="PROSITE" id="PS50176">
    <property type="entry name" value="ARM_REPEAT"/>
    <property type="match status" value="3"/>
</dbReference>
<dbReference type="FunFam" id="1.25.10.10:FF:000341">
    <property type="entry name" value="RING-type E3 ubiquitin transferase"/>
    <property type="match status" value="1"/>
</dbReference>